<accession>A0AAU9SIC8</accession>
<organism evidence="1 2">
    <name type="scientific">Thlaspi arvense</name>
    <name type="common">Field penny-cress</name>
    <dbReference type="NCBI Taxonomy" id="13288"/>
    <lineage>
        <taxon>Eukaryota</taxon>
        <taxon>Viridiplantae</taxon>
        <taxon>Streptophyta</taxon>
        <taxon>Embryophyta</taxon>
        <taxon>Tracheophyta</taxon>
        <taxon>Spermatophyta</taxon>
        <taxon>Magnoliopsida</taxon>
        <taxon>eudicotyledons</taxon>
        <taxon>Gunneridae</taxon>
        <taxon>Pentapetalae</taxon>
        <taxon>rosids</taxon>
        <taxon>malvids</taxon>
        <taxon>Brassicales</taxon>
        <taxon>Brassicaceae</taxon>
        <taxon>Thlaspideae</taxon>
        <taxon>Thlaspi</taxon>
    </lineage>
</organism>
<dbReference type="EMBL" id="OU466861">
    <property type="protein sequence ID" value="CAH2065503.1"/>
    <property type="molecule type" value="Genomic_DNA"/>
</dbReference>
<keyword evidence="2" id="KW-1185">Reference proteome</keyword>
<gene>
    <name evidence="1" type="ORF">TAV2_LOCUS16607</name>
</gene>
<sequence length="120" mass="13257">TIYATIEKFVDSFSGFLSGTASGYGDEFRLCAVDIMSGCEEELAEAQKGQDEGHKKECIMRLLVGSSSVVNDSSPMKLREKIYLLAVGVLFFLSLVFKVEPECRQAQTHVHVSLIFSELV</sequence>
<name>A0AAU9SIC8_THLAR</name>
<dbReference type="AlphaFoldDB" id="A0AAU9SIC8"/>
<protein>
    <submittedName>
        <fullName evidence="1">Uncharacterized protein</fullName>
    </submittedName>
</protein>
<reference evidence="1 2" key="1">
    <citation type="submission" date="2022-03" db="EMBL/GenBank/DDBJ databases">
        <authorList>
            <person name="Nunn A."/>
            <person name="Chopra R."/>
            <person name="Nunn A."/>
            <person name="Contreras Garrido A."/>
        </authorList>
    </citation>
    <scope>NUCLEOTIDE SEQUENCE [LARGE SCALE GENOMIC DNA]</scope>
</reference>
<evidence type="ECO:0000313" key="2">
    <source>
        <dbReference type="Proteomes" id="UP000836841"/>
    </source>
</evidence>
<proteinExistence type="predicted"/>
<evidence type="ECO:0000313" key="1">
    <source>
        <dbReference type="EMBL" id="CAH2065503.1"/>
    </source>
</evidence>
<dbReference type="Proteomes" id="UP000836841">
    <property type="component" value="Chromosome 5"/>
</dbReference>
<feature type="non-terminal residue" evidence="1">
    <location>
        <position position="1"/>
    </location>
</feature>